<dbReference type="Gramene" id="KJB67042">
    <property type="protein sequence ID" value="KJB67042"/>
    <property type="gene ID" value="B456_010G171300"/>
</dbReference>
<dbReference type="Proteomes" id="UP000032304">
    <property type="component" value="Chromosome 10"/>
</dbReference>
<accession>A0A0D2R9C5</accession>
<feature type="domain" description="HAT C-terminal dimerisation" evidence="1">
    <location>
        <begin position="512"/>
        <end position="570"/>
    </location>
</feature>
<dbReference type="PANTHER" id="PTHR11697">
    <property type="entry name" value="GENERAL TRANSCRIPTION FACTOR 2-RELATED ZINC FINGER PROTEIN"/>
    <property type="match status" value="1"/>
</dbReference>
<dbReference type="InterPro" id="IPR008906">
    <property type="entry name" value="HATC_C_dom"/>
</dbReference>
<feature type="domain" description="DUF4371" evidence="2">
    <location>
        <begin position="61"/>
        <end position="259"/>
    </location>
</feature>
<evidence type="ECO:0000259" key="1">
    <source>
        <dbReference type="Pfam" id="PF05699"/>
    </source>
</evidence>
<dbReference type="eggNOG" id="ENOG502QWCA">
    <property type="taxonomic scope" value="Eukaryota"/>
</dbReference>
<dbReference type="InterPro" id="IPR012337">
    <property type="entry name" value="RNaseH-like_sf"/>
</dbReference>
<reference evidence="3 4" key="1">
    <citation type="journal article" date="2012" name="Nature">
        <title>Repeated polyploidization of Gossypium genomes and the evolution of spinnable cotton fibres.</title>
        <authorList>
            <person name="Paterson A.H."/>
            <person name="Wendel J.F."/>
            <person name="Gundlach H."/>
            <person name="Guo H."/>
            <person name="Jenkins J."/>
            <person name="Jin D."/>
            <person name="Llewellyn D."/>
            <person name="Showmaker K.C."/>
            <person name="Shu S."/>
            <person name="Udall J."/>
            <person name="Yoo M.J."/>
            <person name="Byers R."/>
            <person name="Chen W."/>
            <person name="Doron-Faigenboim A."/>
            <person name="Duke M.V."/>
            <person name="Gong L."/>
            <person name="Grimwood J."/>
            <person name="Grover C."/>
            <person name="Grupp K."/>
            <person name="Hu G."/>
            <person name="Lee T.H."/>
            <person name="Li J."/>
            <person name="Lin L."/>
            <person name="Liu T."/>
            <person name="Marler B.S."/>
            <person name="Page J.T."/>
            <person name="Roberts A.W."/>
            <person name="Romanel E."/>
            <person name="Sanders W.S."/>
            <person name="Szadkowski E."/>
            <person name="Tan X."/>
            <person name="Tang H."/>
            <person name="Xu C."/>
            <person name="Wang J."/>
            <person name="Wang Z."/>
            <person name="Zhang D."/>
            <person name="Zhang L."/>
            <person name="Ashrafi H."/>
            <person name="Bedon F."/>
            <person name="Bowers J.E."/>
            <person name="Brubaker C.L."/>
            <person name="Chee P.W."/>
            <person name="Das S."/>
            <person name="Gingle A.R."/>
            <person name="Haigler C.H."/>
            <person name="Harker D."/>
            <person name="Hoffmann L.V."/>
            <person name="Hovav R."/>
            <person name="Jones D.C."/>
            <person name="Lemke C."/>
            <person name="Mansoor S."/>
            <person name="ur Rahman M."/>
            <person name="Rainville L.N."/>
            <person name="Rambani A."/>
            <person name="Reddy U.K."/>
            <person name="Rong J.K."/>
            <person name="Saranga Y."/>
            <person name="Scheffler B.E."/>
            <person name="Scheffler J.A."/>
            <person name="Stelly D.M."/>
            <person name="Triplett B.A."/>
            <person name="Van Deynze A."/>
            <person name="Vaslin M.F."/>
            <person name="Waghmare V.N."/>
            <person name="Walford S.A."/>
            <person name="Wright R.J."/>
            <person name="Zaki E.A."/>
            <person name="Zhang T."/>
            <person name="Dennis E.S."/>
            <person name="Mayer K.F."/>
            <person name="Peterson D.G."/>
            <person name="Rokhsar D.S."/>
            <person name="Wang X."/>
            <person name="Schmutz J."/>
        </authorList>
    </citation>
    <scope>NUCLEOTIDE SEQUENCE [LARGE SCALE GENOMIC DNA]</scope>
</reference>
<dbReference type="InterPro" id="IPR055298">
    <property type="entry name" value="AtLOH3-like"/>
</dbReference>
<keyword evidence="4" id="KW-1185">Reference proteome</keyword>
<dbReference type="PANTHER" id="PTHR11697:SF230">
    <property type="entry name" value="ZINC FINGER, MYM DOMAIN CONTAINING 1"/>
    <property type="match status" value="1"/>
</dbReference>
<evidence type="ECO:0008006" key="5">
    <source>
        <dbReference type="Google" id="ProtNLM"/>
    </source>
</evidence>
<sequence length="583" mass="68115">MRDEIRRAYIKAGPYQPILSEYPAFNSKKNPRYFQASWFKQFSYNPSSRFRSTSFTHNGFNLMNYAQHIEVSLHRQTTQQILANRLRLKTSIDVVRWLSFQGCAFKGHDESSRSKNRGNFLELLLLLASYDEKVEDILKSALQNASYTSSTIQKEILQIHANRVRNVIREEIGDRKFSIIVDEARDESKKEQMTIILRFIDKQGQVKERFFDIVHVKDTASLTLKNVIFNVLLQHSFDIQNIRGQGYDGTSNMCGEFNGLQALILNDCRYAYHVHCFAHPTGTRINQIGTLQHPGETQWSSHLNSVTSLLKMYNATSTVLENLKNTTSNYSQRGNAHNAYNRLRSFELYLILHMMNEVLGIKILCQALQRRSQDILNAISLVLTTKYLIQKLRNDGWNELLKNVISFCETWELDFPDMNAQYIVGRSRNKKEDVIVEHHYQVDIFFATIDTQLQELKSRFNENFYLEDFSQQEKERLPYELKHYELDVCKHPYLRKILTLSKLCRSLVESGKSVMYPLVDRLIRLILTLPVSTASSEHTFSAMKIVKTRLRSKMEDDFLRSSLVVYIEKEIVEKFDINEIIFL</sequence>
<dbReference type="STRING" id="29730.A0A0D2R9C5"/>
<dbReference type="EMBL" id="CM001749">
    <property type="protein sequence ID" value="KJB67042.1"/>
    <property type="molecule type" value="Genomic_DNA"/>
</dbReference>
<evidence type="ECO:0000259" key="2">
    <source>
        <dbReference type="Pfam" id="PF14291"/>
    </source>
</evidence>
<gene>
    <name evidence="3" type="ORF">B456_010G171300</name>
</gene>
<dbReference type="Pfam" id="PF14291">
    <property type="entry name" value="DUF4371"/>
    <property type="match status" value="1"/>
</dbReference>
<name>A0A0D2R9C5_GOSRA</name>
<proteinExistence type="predicted"/>
<dbReference type="InterPro" id="IPR025398">
    <property type="entry name" value="DUF4371"/>
</dbReference>
<protein>
    <recommendedName>
        <fullName evidence="5">TTF-type domain-containing protein</fullName>
    </recommendedName>
</protein>
<dbReference type="SUPFAM" id="SSF53098">
    <property type="entry name" value="Ribonuclease H-like"/>
    <property type="match status" value="1"/>
</dbReference>
<dbReference type="AlphaFoldDB" id="A0A0D2R9C5"/>
<evidence type="ECO:0000313" key="3">
    <source>
        <dbReference type="EMBL" id="KJB67042.1"/>
    </source>
</evidence>
<dbReference type="OMA" id="TIANHDK"/>
<organism evidence="3 4">
    <name type="scientific">Gossypium raimondii</name>
    <name type="common">Peruvian cotton</name>
    <name type="synonym">Gossypium klotzschianum subsp. raimondii</name>
    <dbReference type="NCBI Taxonomy" id="29730"/>
    <lineage>
        <taxon>Eukaryota</taxon>
        <taxon>Viridiplantae</taxon>
        <taxon>Streptophyta</taxon>
        <taxon>Embryophyta</taxon>
        <taxon>Tracheophyta</taxon>
        <taxon>Spermatophyta</taxon>
        <taxon>Magnoliopsida</taxon>
        <taxon>eudicotyledons</taxon>
        <taxon>Gunneridae</taxon>
        <taxon>Pentapetalae</taxon>
        <taxon>rosids</taxon>
        <taxon>malvids</taxon>
        <taxon>Malvales</taxon>
        <taxon>Malvaceae</taxon>
        <taxon>Malvoideae</taxon>
        <taxon>Gossypium</taxon>
    </lineage>
</organism>
<evidence type="ECO:0000313" key="4">
    <source>
        <dbReference type="Proteomes" id="UP000032304"/>
    </source>
</evidence>
<dbReference type="Pfam" id="PF05699">
    <property type="entry name" value="Dimer_Tnp_hAT"/>
    <property type="match status" value="1"/>
</dbReference>
<dbReference type="GO" id="GO:0046983">
    <property type="term" value="F:protein dimerization activity"/>
    <property type="evidence" value="ECO:0007669"/>
    <property type="project" value="InterPro"/>
</dbReference>